<dbReference type="GO" id="GO:0005840">
    <property type="term" value="C:ribosome"/>
    <property type="evidence" value="ECO:0007669"/>
    <property type="project" value="UniProtKB-KW"/>
</dbReference>
<dbReference type="Gene3D" id="2.20.150.30">
    <property type="match status" value="1"/>
</dbReference>
<dbReference type="Pfam" id="PF00830">
    <property type="entry name" value="Ribosomal_L28"/>
    <property type="match status" value="1"/>
</dbReference>
<dbReference type="NCBIfam" id="TIGR00009">
    <property type="entry name" value="L28"/>
    <property type="match status" value="1"/>
</dbReference>
<evidence type="ECO:0000313" key="7">
    <source>
        <dbReference type="Proteomes" id="UP000294614"/>
    </source>
</evidence>
<keyword evidence="3 5" id="KW-0687">Ribonucleoprotein</keyword>
<dbReference type="InterPro" id="IPR034704">
    <property type="entry name" value="Ribosomal_bL28/bL31-like_sf"/>
</dbReference>
<dbReference type="GO" id="GO:0003735">
    <property type="term" value="F:structural constituent of ribosome"/>
    <property type="evidence" value="ECO:0007669"/>
    <property type="project" value="InterPro"/>
</dbReference>
<dbReference type="AlphaFoldDB" id="A0A4R1KCM2"/>
<dbReference type="GO" id="GO:0006412">
    <property type="term" value="P:translation"/>
    <property type="evidence" value="ECO:0007669"/>
    <property type="project" value="UniProtKB-UniRule"/>
</dbReference>
<evidence type="ECO:0000256" key="1">
    <source>
        <dbReference type="ARBA" id="ARBA00008760"/>
    </source>
</evidence>
<organism evidence="6 7">
    <name type="scientific">Seleniivibrio woodruffii</name>
    <dbReference type="NCBI Taxonomy" id="1078050"/>
    <lineage>
        <taxon>Bacteria</taxon>
        <taxon>Pseudomonadati</taxon>
        <taxon>Deferribacterota</taxon>
        <taxon>Deferribacteres</taxon>
        <taxon>Deferribacterales</taxon>
        <taxon>Geovibrionaceae</taxon>
        <taxon>Seleniivibrio</taxon>
    </lineage>
</organism>
<keyword evidence="7" id="KW-1185">Reference proteome</keyword>
<dbReference type="OrthoDB" id="9805609at2"/>
<gene>
    <name evidence="5" type="primary">rpmB</name>
    <name evidence="6" type="ORF">C8D98_0818</name>
</gene>
<dbReference type="PANTHER" id="PTHR39080:SF1">
    <property type="entry name" value="LARGE RIBOSOMAL SUBUNIT PROTEIN BL28A"/>
    <property type="match status" value="1"/>
</dbReference>
<dbReference type="InterPro" id="IPR037147">
    <property type="entry name" value="Ribosomal_bL28_sf"/>
</dbReference>
<dbReference type="SUPFAM" id="SSF143800">
    <property type="entry name" value="L28p-like"/>
    <property type="match status" value="1"/>
</dbReference>
<reference evidence="6 7" key="1">
    <citation type="submission" date="2019-03" db="EMBL/GenBank/DDBJ databases">
        <title>Genomic Encyclopedia of Type Strains, Phase IV (KMG-IV): sequencing the most valuable type-strain genomes for metagenomic binning, comparative biology and taxonomic classification.</title>
        <authorList>
            <person name="Goeker M."/>
        </authorList>
    </citation>
    <scope>NUCLEOTIDE SEQUENCE [LARGE SCALE GENOMIC DNA]</scope>
    <source>
        <strain evidence="6 7">DSM 24984</strain>
    </source>
</reference>
<dbReference type="InterPro" id="IPR050096">
    <property type="entry name" value="Bacterial_rp_bL28"/>
</dbReference>
<dbReference type="PANTHER" id="PTHR39080">
    <property type="entry name" value="50S RIBOSOMAL PROTEIN L28"/>
    <property type="match status" value="1"/>
</dbReference>
<evidence type="ECO:0000256" key="4">
    <source>
        <dbReference type="ARBA" id="ARBA00035174"/>
    </source>
</evidence>
<protein>
    <recommendedName>
        <fullName evidence="4 5">Large ribosomal subunit protein bL28</fullName>
    </recommendedName>
</protein>
<dbReference type="EMBL" id="SMGG01000003">
    <property type="protein sequence ID" value="TCK62296.1"/>
    <property type="molecule type" value="Genomic_DNA"/>
</dbReference>
<name>A0A4R1KCM2_9BACT</name>
<evidence type="ECO:0000256" key="2">
    <source>
        <dbReference type="ARBA" id="ARBA00022980"/>
    </source>
</evidence>
<sequence length="62" mass="6993">MARRCEICGKGPMFGHQISHAHNVSRRVFYPNVHKIRVVVDGEVVRKTVCTKCMKAGKVQKA</sequence>
<comment type="caution">
    <text evidence="6">The sequence shown here is derived from an EMBL/GenBank/DDBJ whole genome shotgun (WGS) entry which is preliminary data.</text>
</comment>
<dbReference type="HAMAP" id="MF_00373">
    <property type="entry name" value="Ribosomal_bL28"/>
    <property type="match status" value="1"/>
</dbReference>
<evidence type="ECO:0000313" key="6">
    <source>
        <dbReference type="EMBL" id="TCK62296.1"/>
    </source>
</evidence>
<proteinExistence type="inferred from homology"/>
<dbReference type="GO" id="GO:1990904">
    <property type="term" value="C:ribonucleoprotein complex"/>
    <property type="evidence" value="ECO:0007669"/>
    <property type="project" value="UniProtKB-KW"/>
</dbReference>
<dbReference type="RefSeq" id="WP_132872256.1">
    <property type="nucleotide sequence ID" value="NZ_JAJUHT010000014.1"/>
</dbReference>
<dbReference type="Gene3D" id="2.30.170.40">
    <property type="entry name" value="Ribosomal protein L28/L24"/>
    <property type="match status" value="1"/>
</dbReference>
<comment type="similarity">
    <text evidence="1 5">Belongs to the bacterial ribosomal protein bL28 family.</text>
</comment>
<dbReference type="InterPro" id="IPR001383">
    <property type="entry name" value="Ribosomal_bL28_bact-type"/>
</dbReference>
<accession>A0A4R1KCM2</accession>
<evidence type="ECO:0000256" key="3">
    <source>
        <dbReference type="ARBA" id="ARBA00023274"/>
    </source>
</evidence>
<evidence type="ECO:0000256" key="5">
    <source>
        <dbReference type="HAMAP-Rule" id="MF_00373"/>
    </source>
</evidence>
<dbReference type="InterPro" id="IPR026569">
    <property type="entry name" value="Ribosomal_bL28"/>
</dbReference>
<keyword evidence="2 5" id="KW-0689">Ribosomal protein</keyword>
<dbReference type="Proteomes" id="UP000294614">
    <property type="component" value="Unassembled WGS sequence"/>
</dbReference>